<evidence type="ECO:0000256" key="3">
    <source>
        <dbReference type="SAM" id="MobiDB-lite"/>
    </source>
</evidence>
<dbReference type="EMBL" id="VDMD01000010">
    <property type="protein sequence ID" value="TRM63083.1"/>
    <property type="molecule type" value="Genomic_DNA"/>
</dbReference>
<evidence type="ECO:0000256" key="2">
    <source>
        <dbReference type="ARBA" id="ARBA00022679"/>
    </source>
</evidence>
<comment type="caution">
    <text evidence="4">The sequence shown here is derived from an EMBL/GenBank/DDBJ whole genome shotgun (WGS) entry which is preliminary data.</text>
</comment>
<reference evidence="4 5" key="1">
    <citation type="journal article" date="2019" name="New Phytol.">
        <title>Comparative genomics reveals unique wood-decay strategies and fruiting body development in the Schizophyllaceae.</title>
        <authorList>
            <person name="Almasi E."/>
            <person name="Sahu N."/>
            <person name="Krizsan K."/>
            <person name="Balint B."/>
            <person name="Kovacs G.M."/>
            <person name="Kiss B."/>
            <person name="Cseklye J."/>
            <person name="Drula E."/>
            <person name="Henrissat B."/>
            <person name="Nagy I."/>
            <person name="Chovatia M."/>
            <person name="Adam C."/>
            <person name="LaButti K."/>
            <person name="Lipzen A."/>
            <person name="Riley R."/>
            <person name="Grigoriev I.V."/>
            <person name="Nagy L.G."/>
        </authorList>
    </citation>
    <scope>NUCLEOTIDE SEQUENCE [LARGE SCALE GENOMIC DNA]</scope>
    <source>
        <strain evidence="4 5">NL-1724</strain>
    </source>
</reference>
<dbReference type="GO" id="GO:0005634">
    <property type="term" value="C:nucleus"/>
    <property type="evidence" value="ECO:0007669"/>
    <property type="project" value="TreeGrafter"/>
</dbReference>
<dbReference type="Proteomes" id="UP000320762">
    <property type="component" value="Unassembled WGS sequence"/>
</dbReference>
<dbReference type="STRING" id="97359.A0A550CE54"/>
<dbReference type="OrthoDB" id="514248at2759"/>
<feature type="compositionally biased region" description="Low complexity" evidence="3">
    <location>
        <begin position="232"/>
        <end position="246"/>
    </location>
</feature>
<keyword evidence="2" id="KW-0808">Transferase</keyword>
<dbReference type="Gene3D" id="3.40.50.150">
    <property type="entry name" value="Vaccinia Virus protein VP39"/>
    <property type="match status" value="1"/>
</dbReference>
<gene>
    <name evidence="4" type="ORF">BD626DRAFT_569145</name>
</gene>
<evidence type="ECO:0000313" key="4">
    <source>
        <dbReference type="EMBL" id="TRM63083.1"/>
    </source>
</evidence>
<evidence type="ECO:0000313" key="5">
    <source>
        <dbReference type="Proteomes" id="UP000320762"/>
    </source>
</evidence>
<dbReference type="Pfam" id="PF05971">
    <property type="entry name" value="Methyltransf_10"/>
    <property type="match status" value="1"/>
</dbReference>
<evidence type="ECO:0000256" key="1">
    <source>
        <dbReference type="ARBA" id="ARBA00022603"/>
    </source>
</evidence>
<keyword evidence="5" id="KW-1185">Reference proteome</keyword>
<feature type="region of interest" description="Disordered" evidence="3">
    <location>
        <begin position="232"/>
        <end position="256"/>
    </location>
</feature>
<dbReference type="GO" id="GO:0070475">
    <property type="term" value="P:rRNA base methylation"/>
    <property type="evidence" value="ECO:0007669"/>
    <property type="project" value="TreeGrafter"/>
</dbReference>
<evidence type="ECO:0008006" key="6">
    <source>
        <dbReference type="Google" id="ProtNLM"/>
    </source>
</evidence>
<keyword evidence="1" id="KW-0489">Methyltransferase</keyword>
<dbReference type="GO" id="GO:0008168">
    <property type="term" value="F:methyltransferase activity"/>
    <property type="evidence" value="ECO:0007669"/>
    <property type="project" value="UniProtKB-KW"/>
</dbReference>
<dbReference type="AlphaFoldDB" id="A0A550CE54"/>
<dbReference type="InterPro" id="IPR010286">
    <property type="entry name" value="METTL16/RlmF"/>
</dbReference>
<accession>A0A550CE54</accession>
<dbReference type="InterPro" id="IPR029063">
    <property type="entry name" value="SAM-dependent_MTases_sf"/>
</dbReference>
<dbReference type="PANTHER" id="PTHR13393">
    <property type="entry name" value="SAM-DEPENDENT METHYLTRANSFERASE"/>
    <property type="match status" value="1"/>
</dbReference>
<organism evidence="4 5">
    <name type="scientific">Schizophyllum amplum</name>
    <dbReference type="NCBI Taxonomy" id="97359"/>
    <lineage>
        <taxon>Eukaryota</taxon>
        <taxon>Fungi</taxon>
        <taxon>Dikarya</taxon>
        <taxon>Basidiomycota</taxon>
        <taxon>Agaricomycotina</taxon>
        <taxon>Agaricomycetes</taxon>
        <taxon>Agaricomycetidae</taxon>
        <taxon>Agaricales</taxon>
        <taxon>Schizophyllaceae</taxon>
        <taxon>Schizophyllum</taxon>
    </lineage>
</organism>
<dbReference type="PANTHER" id="PTHR13393:SF0">
    <property type="entry name" value="RNA N6-ADENOSINE-METHYLTRANSFERASE METTL16"/>
    <property type="match status" value="1"/>
</dbReference>
<protein>
    <recommendedName>
        <fullName evidence="6">S-adenosyl-L-methionine dependent methyltransferase</fullName>
    </recommendedName>
</protein>
<dbReference type="SUPFAM" id="SSF53335">
    <property type="entry name" value="S-adenosyl-L-methionine-dependent methyltransferases"/>
    <property type="match status" value="1"/>
</dbReference>
<name>A0A550CE54_9AGAR</name>
<proteinExistence type="predicted"/>
<sequence length="522" mass="56640">MTFPRWCQTVCKRSPHARFSDANAQIYLTQALLHRDFGVRIELTSDRLCPPVPNRLNYILWLQDIVAASRNDNPSLSYIPALGDTPALASDTTNTSAHLAQNQPILGIDIGTGASAIYPLLGCATDARWAFVATELDPLSIRLARENISRNGLDKPFNSLPKLDNDMHSHVEDSHPRVEIIQASGSGPLLLPLATHPNRHFAFTMCNPPFYASAAEIAASAAGKARPAAGARRVGVRQASRVSSSRTTPEPTGKVGIDVDVEMDAPTALAGAPVEMVTPGGESAFVARMIAESVQYSERCGWYTSMLGKLASVAEVVRVLKQYESLARVSSQALSSVLPLRNEMTQPLLGWSAFETNFDEQMEATIRRVCAALPGVAIQANAQSASLTIFAASNTWSRAARRKAQRGDSEVNGGGSAAPALVVRVWWTSSEEESPSTHADSMDCEDSSSIIEDAAAEYGVQAHVVQSMPWTLMGLRAERECIQAPLHEHRPPALHIRWLLGRDRALFETFWSHLARKVDGSA</sequence>